<dbReference type="GO" id="GO:0006281">
    <property type="term" value="P:DNA repair"/>
    <property type="evidence" value="ECO:0007669"/>
    <property type="project" value="UniProtKB-KW"/>
</dbReference>
<evidence type="ECO:0000256" key="11">
    <source>
        <dbReference type="ARBA" id="ARBA00023049"/>
    </source>
</evidence>
<keyword evidence="9" id="KW-0378">Hydrolase</keyword>
<evidence type="ECO:0000256" key="1">
    <source>
        <dbReference type="ARBA" id="ARBA00004123"/>
    </source>
</evidence>
<dbReference type="GO" id="GO:0005694">
    <property type="term" value="C:chromosome"/>
    <property type="evidence" value="ECO:0007669"/>
    <property type="project" value="UniProtKB-SubCell"/>
</dbReference>
<name>A0A8D8TQI1_9HEMI</name>
<dbReference type="PANTHER" id="PTHR21220">
    <property type="entry name" value="DNA-DEPENDENT METALLOPROTEASE SPRTN"/>
    <property type="match status" value="1"/>
</dbReference>
<dbReference type="EMBL" id="HBUF01306092">
    <property type="protein sequence ID" value="CAG6692184.1"/>
    <property type="molecule type" value="Transcribed_RNA"/>
</dbReference>
<feature type="region of interest" description="Disordered" evidence="16">
    <location>
        <begin position="849"/>
        <end position="926"/>
    </location>
</feature>
<keyword evidence="11" id="KW-0482">Metalloprotease</keyword>
<feature type="compositionally biased region" description="Basic and acidic residues" evidence="16">
    <location>
        <begin position="26"/>
        <end position="35"/>
    </location>
</feature>
<comment type="similarity">
    <text evidence="3">Belongs to the Spartan family.</text>
</comment>
<feature type="domain" description="UBZ4-type" evidence="17">
    <location>
        <begin position="1091"/>
        <end position="1118"/>
    </location>
</feature>
<dbReference type="GO" id="GO:0031593">
    <property type="term" value="F:polyubiquitin modification-dependent protein binding"/>
    <property type="evidence" value="ECO:0007669"/>
    <property type="project" value="TreeGrafter"/>
</dbReference>
<evidence type="ECO:0000256" key="5">
    <source>
        <dbReference type="ARBA" id="ARBA00022670"/>
    </source>
</evidence>
<feature type="compositionally biased region" description="Polar residues" evidence="16">
    <location>
        <begin position="418"/>
        <end position="495"/>
    </location>
</feature>
<dbReference type="GO" id="GO:0005634">
    <property type="term" value="C:nucleus"/>
    <property type="evidence" value="ECO:0007669"/>
    <property type="project" value="UniProtKB-SubCell"/>
</dbReference>
<feature type="compositionally biased region" description="Polar residues" evidence="16">
    <location>
        <begin position="594"/>
        <end position="604"/>
    </location>
</feature>
<dbReference type="EMBL" id="HBUF01306091">
    <property type="protein sequence ID" value="CAG6692178.1"/>
    <property type="molecule type" value="Transcribed_RNA"/>
</dbReference>
<dbReference type="GO" id="GO:0004222">
    <property type="term" value="F:metalloendopeptidase activity"/>
    <property type="evidence" value="ECO:0007669"/>
    <property type="project" value="InterPro"/>
</dbReference>
<evidence type="ECO:0000256" key="6">
    <source>
        <dbReference type="ARBA" id="ARBA00022723"/>
    </source>
</evidence>
<feature type="compositionally biased region" description="Polar residues" evidence="16">
    <location>
        <begin position="857"/>
        <end position="875"/>
    </location>
</feature>
<feature type="region of interest" description="Disordered" evidence="16">
    <location>
        <begin position="965"/>
        <end position="1090"/>
    </location>
</feature>
<evidence type="ECO:0000256" key="4">
    <source>
        <dbReference type="ARBA" id="ARBA00022454"/>
    </source>
</evidence>
<keyword evidence="6" id="KW-0479">Metal-binding</keyword>
<feature type="compositionally biased region" description="Basic and acidic residues" evidence="16">
    <location>
        <begin position="877"/>
        <end position="893"/>
    </location>
</feature>
<keyword evidence="13" id="KW-0539">Nucleus</keyword>
<dbReference type="GO" id="GO:0006508">
    <property type="term" value="P:proteolysis"/>
    <property type="evidence" value="ECO:0007669"/>
    <property type="project" value="UniProtKB-KW"/>
</dbReference>
<feature type="compositionally biased region" description="Basic and acidic residues" evidence="16">
    <location>
        <begin position="1002"/>
        <end position="1011"/>
    </location>
</feature>
<feature type="compositionally biased region" description="Low complexity" evidence="16">
    <location>
        <begin position="726"/>
        <end position="743"/>
    </location>
</feature>
<dbReference type="GO" id="GO:0008270">
    <property type="term" value="F:zinc ion binding"/>
    <property type="evidence" value="ECO:0007669"/>
    <property type="project" value="UniProtKB-KW"/>
</dbReference>
<dbReference type="PANTHER" id="PTHR21220:SF0">
    <property type="entry name" value="DNA-DEPENDENT METALLOPROTEASE SPRTN"/>
    <property type="match status" value="1"/>
</dbReference>
<evidence type="ECO:0000256" key="12">
    <source>
        <dbReference type="ARBA" id="ARBA00023204"/>
    </source>
</evidence>
<dbReference type="EMBL" id="HBUF01306089">
    <property type="protein sequence ID" value="CAG6692166.1"/>
    <property type="molecule type" value="Transcribed_RNA"/>
</dbReference>
<dbReference type="InterPro" id="IPR006642">
    <property type="entry name" value="Rad18_UBZ4"/>
</dbReference>
<feature type="compositionally biased region" description="Polar residues" evidence="16">
    <location>
        <begin position="399"/>
        <end position="411"/>
    </location>
</feature>
<feature type="compositionally biased region" description="Basic and acidic residues" evidence="16">
    <location>
        <begin position="977"/>
        <end position="994"/>
    </location>
</feature>
<feature type="compositionally biased region" description="Basic and acidic residues" evidence="16">
    <location>
        <begin position="580"/>
        <end position="593"/>
    </location>
</feature>
<feature type="compositionally biased region" description="Gly residues" evidence="16">
    <location>
        <begin position="350"/>
        <end position="360"/>
    </location>
</feature>
<feature type="compositionally biased region" description="Low complexity" evidence="16">
    <location>
        <begin position="340"/>
        <end position="349"/>
    </location>
</feature>
<evidence type="ECO:0000256" key="2">
    <source>
        <dbReference type="ARBA" id="ARBA00004286"/>
    </source>
</evidence>
<feature type="compositionally biased region" description="Basic and acidic residues" evidence="16">
    <location>
        <begin position="1022"/>
        <end position="1043"/>
    </location>
</feature>
<dbReference type="SMART" id="SM00731">
    <property type="entry name" value="SprT"/>
    <property type="match status" value="1"/>
</dbReference>
<keyword evidence="7 15" id="KW-0227">DNA damage</keyword>
<feature type="region of interest" description="Disordered" evidence="16">
    <location>
        <begin position="76"/>
        <end position="111"/>
    </location>
</feature>
<evidence type="ECO:0000256" key="13">
    <source>
        <dbReference type="ARBA" id="ARBA00023242"/>
    </source>
</evidence>
<dbReference type="EMBL" id="HBUF01306090">
    <property type="protein sequence ID" value="CAG6692172.1"/>
    <property type="molecule type" value="Transcribed_RNA"/>
</dbReference>
<keyword evidence="5" id="KW-0645">Protease</keyword>
<evidence type="ECO:0000256" key="3">
    <source>
        <dbReference type="ARBA" id="ARBA00010724"/>
    </source>
</evidence>
<dbReference type="Gene3D" id="3.30.160.60">
    <property type="entry name" value="Classic Zinc Finger"/>
    <property type="match status" value="1"/>
</dbReference>
<dbReference type="GO" id="GO:0003697">
    <property type="term" value="F:single-stranded DNA binding"/>
    <property type="evidence" value="ECO:0007669"/>
    <property type="project" value="InterPro"/>
</dbReference>
<sequence length="1123" mass="122422">MSKKQKIDPDYFLALTLQRKFNEEYKKEKDVKTNRSQDVVPLPSCSSHEFPVSPVRKKPLGSAILIDPLPFTSHPRPPVTLSKPPLTNPKSLPSLPKSSSTPFKSWSQSPSRPLSLNDSQWEVIDPTPDVHGLFVAFGKRFFQDRLGSVEVKWSKRMTTCAGVCRFKGRRDRFGRGIGEVAISLSEPLLKLRPRSDLVNTLLHEMIHAYLFLFTENPNRADRDDHGQEFQQHMQRINKEAGTKITIYHSFHDEVKLYKTHWWQCNGPCKARPPFYGLVKRATNRAPGKSDFWFANHQAECGGQFIKIKEPENFKARGPRKNKENMISGSAGSPNIGGRVSSKGGPSTGTSTGGNIVGFGGNPLTNSKHVPTPGQPKIVGFVDLSKQGGSNKGSPGDNAFGTNSTSRTTNGANAGGYTLGTNPKTTTSFGRGALASNTGGNNSGRTLGSSNGSKLGTPGNNRSNTPNRGPANTNRFPGTGLNNQAGPSGQRPSNPIGSKLLDKLRFDSKNGNSGSFGGNSNYKNGNTNANNSNKNANRGNEGTGSNRGFGGGMTGTRMNKGSGTVVLNPKKGGTMTSPNETTERITKPINKTEKVTPSTENSKTVGTDENRLNIDNFKPFMGQGQALGGSSGGTDPTRSRLLANVGASSRGIGNSSGSNGRNNYGDSRNNARSSGNNDWNSRHDDGNGSRNKKPCLGNRSLYSSGEPSTSQFNGSMNSPNKIKPYHSSSNSNSSCKKPSSSNASTPGKMDLSWELSDDVMDGDYEFERVNSRFTQPSNDKNGSRTDNEIVDLDEIDDGFEHMETNRDTEKTRNHVAVNLDDSFEEMENMMNDSDIEVFGNISDEILSGSIGNTGGSARDNSSSGMRNAINASTSRYNGPRDENNHATSSKHNDSLDDMFEMSSEDENNGYDDENNDENDNGGGGDDETHCPVCNKPIARASMGDHLENCMELSQVFDNVVIDDDDEEDDEFTVNDSNVENRNKPVDKKQIVRDNDVGNGNKTPIEDKSESSNRESSNGKCRGTNRDRPDETGGKTSDRKHDREPSANPVYRYNKMEQPQQNRNETKGSRHDQQRQRDRNGDTRNDAGPSPIKVKCPICNADIFESTANEHIDECLVRNIAQDLE</sequence>
<evidence type="ECO:0000256" key="14">
    <source>
        <dbReference type="ARBA" id="ARBA00030396"/>
    </source>
</evidence>
<dbReference type="SMART" id="SM00734">
    <property type="entry name" value="ZnF_Rad18"/>
    <property type="match status" value="2"/>
</dbReference>
<feature type="compositionally biased region" description="Gly residues" evidence="16">
    <location>
        <begin position="540"/>
        <end position="553"/>
    </location>
</feature>
<dbReference type="PROSITE" id="PS51908">
    <property type="entry name" value="ZF_UBZ4"/>
    <property type="match status" value="1"/>
</dbReference>
<feature type="compositionally biased region" description="Low complexity" evidence="16">
    <location>
        <begin position="645"/>
        <end position="669"/>
    </location>
</feature>
<feature type="compositionally biased region" description="Low complexity" evidence="16">
    <location>
        <begin position="508"/>
        <end position="539"/>
    </location>
</feature>
<dbReference type="InterPro" id="IPR055220">
    <property type="entry name" value="SPRTN_ZBD"/>
</dbReference>
<evidence type="ECO:0000256" key="9">
    <source>
        <dbReference type="ARBA" id="ARBA00022801"/>
    </source>
</evidence>
<keyword evidence="10" id="KW-0862">Zinc</keyword>
<keyword evidence="4" id="KW-0158">Chromosome</keyword>
<feature type="compositionally biased region" description="Low complexity" evidence="16">
    <location>
        <begin position="81"/>
        <end position="105"/>
    </location>
</feature>
<feature type="compositionally biased region" description="Basic and acidic residues" evidence="16">
    <location>
        <begin position="1062"/>
        <end position="1083"/>
    </location>
</feature>
<evidence type="ECO:0000256" key="7">
    <source>
        <dbReference type="ARBA" id="ARBA00022763"/>
    </source>
</evidence>
<proteinExistence type="inferred from homology"/>
<evidence type="ECO:0000313" key="18">
    <source>
        <dbReference type="EMBL" id="CAG6692184.1"/>
    </source>
</evidence>
<dbReference type="AlphaFoldDB" id="A0A8D8TQI1"/>
<feature type="compositionally biased region" description="Polar residues" evidence="16">
    <location>
        <begin position="699"/>
        <end position="719"/>
    </location>
</feature>
<feature type="compositionally biased region" description="Acidic residues" evidence="16">
    <location>
        <begin position="894"/>
        <end position="918"/>
    </location>
</feature>
<evidence type="ECO:0000256" key="10">
    <source>
        <dbReference type="ARBA" id="ARBA00022833"/>
    </source>
</evidence>
<feature type="region of interest" description="Disordered" evidence="16">
    <location>
        <begin position="315"/>
        <end position="749"/>
    </location>
</feature>
<evidence type="ECO:0000256" key="16">
    <source>
        <dbReference type="SAM" id="MobiDB-lite"/>
    </source>
</evidence>
<organism evidence="18">
    <name type="scientific">Cacopsylla melanoneura</name>
    <dbReference type="NCBI Taxonomy" id="428564"/>
    <lineage>
        <taxon>Eukaryota</taxon>
        <taxon>Metazoa</taxon>
        <taxon>Ecdysozoa</taxon>
        <taxon>Arthropoda</taxon>
        <taxon>Hexapoda</taxon>
        <taxon>Insecta</taxon>
        <taxon>Pterygota</taxon>
        <taxon>Neoptera</taxon>
        <taxon>Paraneoptera</taxon>
        <taxon>Hemiptera</taxon>
        <taxon>Sternorrhyncha</taxon>
        <taxon>Psylloidea</taxon>
        <taxon>Psyllidae</taxon>
        <taxon>Psyllinae</taxon>
        <taxon>Cacopsylla</taxon>
    </lineage>
</organism>
<evidence type="ECO:0000256" key="15">
    <source>
        <dbReference type="PROSITE-ProRule" id="PRU01256"/>
    </source>
</evidence>
<accession>A0A8D8TQI1</accession>
<feature type="region of interest" description="Disordered" evidence="16">
    <location>
        <begin position="26"/>
        <end position="53"/>
    </location>
</feature>
<keyword evidence="8 15" id="KW-0863">Zinc-finger</keyword>
<dbReference type="Pfam" id="PF22934">
    <property type="entry name" value="SPRTN_ZBD"/>
    <property type="match status" value="1"/>
</dbReference>
<protein>
    <recommendedName>
        <fullName evidence="14">Protein with SprT-like domain at the N terminus</fullName>
    </recommendedName>
</protein>
<dbReference type="InterPro" id="IPR044245">
    <property type="entry name" value="Spartan"/>
</dbReference>
<dbReference type="InterPro" id="IPR006640">
    <property type="entry name" value="SprT-like_domain"/>
</dbReference>
<dbReference type="Pfam" id="PF10263">
    <property type="entry name" value="SprT-like"/>
    <property type="match status" value="1"/>
</dbReference>
<reference evidence="18" key="1">
    <citation type="submission" date="2021-05" db="EMBL/GenBank/DDBJ databases">
        <authorList>
            <person name="Alioto T."/>
            <person name="Alioto T."/>
            <person name="Gomez Garrido J."/>
        </authorList>
    </citation>
    <scope>NUCLEOTIDE SEQUENCE</scope>
</reference>
<evidence type="ECO:0000256" key="8">
    <source>
        <dbReference type="ARBA" id="ARBA00022771"/>
    </source>
</evidence>
<evidence type="ECO:0000259" key="17">
    <source>
        <dbReference type="PROSITE" id="PS51908"/>
    </source>
</evidence>
<comment type="subcellular location">
    <subcellularLocation>
        <location evidence="2">Chromosome</location>
    </subcellularLocation>
    <subcellularLocation>
        <location evidence="1">Nucleus</location>
    </subcellularLocation>
</comment>
<keyword evidence="12 15" id="KW-0234">DNA repair</keyword>